<sequence length="437" mass="45588">MTGNTGWAAFDGRVATHVIRCVDLHDEPEALARGTWFVVADFEGRTRAWQFRDVTPAPPRAADLGGRPGTEPSSAAGRGARPRPSPDPDAGPRTGPAPGAWIGPDARAWTSSMDRAAYEAAVRRIREHVREGDVYQANLCRILAAPLPSRTGTDGNPAEPDARALTARLAAGNPAPHASAIHVPAATLGPDGRDVQPVWVVSASPELYLSLEPGPDGTVVTSGPIKGTARTPDGLTDKDRAENVMITDLVRNDLQRVCRPGTVEVTGLLTVEQHPGLVHLVSHVRGVLSDDISHAPGLWRHLLAATFPPGSVSGAPKSSALRIIGDLEPVPRGPYCGAVGWVDGDTGTASLAVGIRTFWWERGDDDGPGAGTLRFGTGAGITWGSDPTAEWRETELKAARLVGLASSDGGPGTPRGGAPAVEQPVSRSAAPAGRMSP</sequence>
<evidence type="ECO:0000256" key="1">
    <source>
        <dbReference type="SAM" id="MobiDB-lite"/>
    </source>
</evidence>
<name>A0ABS3IC53_9MICO</name>
<proteinExistence type="predicted"/>
<dbReference type="InterPro" id="IPR015890">
    <property type="entry name" value="Chorismate_C"/>
</dbReference>
<accession>A0ABS3IC53</accession>
<dbReference type="PANTHER" id="PTHR11236">
    <property type="entry name" value="AMINOBENZOATE/ANTHRANILATE SYNTHASE"/>
    <property type="match status" value="1"/>
</dbReference>
<comment type="caution">
    <text evidence="3">The sequence shown here is derived from an EMBL/GenBank/DDBJ whole genome shotgun (WGS) entry which is preliminary data.</text>
</comment>
<dbReference type="InterPro" id="IPR019999">
    <property type="entry name" value="Anth_synth_I-like"/>
</dbReference>
<dbReference type="PANTHER" id="PTHR11236:SF50">
    <property type="entry name" value="AMINODEOXYCHORISMATE SYNTHASE COMPONENT 1"/>
    <property type="match status" value="1"/>
</dbReference>
<dbReference type="Proteomes" id="UP000664617">
    <property type="component" value="Unassembled WGS sequence"/>
</dbReference>
<protein>
    <submittedName>
        <fullName evidence="3">Anthranilate synthase component I family protein</fullName>
    </submittedName>
</protein>
<dbReference type="Gene3D" id="3.60.120.10">
    <property type="entry name" value="Anthranilate synthase"/>
    <property type="match status" value="1"/>
</dbReference>
<reference evidence="3 4" key="1">
    <citation type="submission" date="2021-03" db="EMBL/GenBank/DDBJ databases">
        <authorList>
            <person name="Xin L."/>
        </authorList>
    </citation>
    <scope>NUCLEOTIDE SEQUENCE [LARGE SCALE GENOMIC DNA]</scope>
    <source>
        <strain evidence="3 4">XHU 5031</strain>
    </source>
</reference>
<organism evidence="3 4">
    <name type="scientific">Myceligenerans salitolerans</name>
    <dbReference type="NCBI Taxonomy" id="1230528"/>
    <lineage>
        <taxon>Bacteria</taxon>
        <taxon>Bacillati</taxon>
        <taxon>Actinomycetota</taxon>
        <taxon>Actinomycetes</taxon>
        <taxon>Micrococcales</taxon>
        <taxon>Promicromonosporaceae</taxon>
        <taxon>Myceligenerans</taxon>
    </lineage>
</organism>
<dbReference type="EMBL" id="JAFMPK010000047">
    <property type="protein sequence ID" value="MBO0610617.1"/>
    <property type="molecule type" value="Genomic_DNA"/>
</dbReference>
<evidence type="ECO:0000259" key="2">
    <source>
        <dbReference type="Pfam" id="PF00425"/>
    </source>
</evidence>
<dbReference type="SUPFAM" id="SSF56322">
    <property type="entry name" value="ADC synthase"/>
    <property type="match status" value="1"/>
</dbReference>
<gene>
    <name evidence="3" type="ORF">J0911_16435</name>
</gene>
<dbReference type="PRINTS" id="PR00095">
    <property type="entry name" value="ANTSNTHASEI"/>
</dbReference>
<dbReference type="Pfam" id="PF00425">
    <property type="entry name" value="Chorismate_bind"/>
    <property type="match status" value="1"/>
</dbReference>
<keyword evidence="4" id="KW-1185">Reference proteome</keyword>
<evidence type="ECO:0000313" key="3">
    <source>
        <dbReference type="EMBL" id="MBO0610617.1"/>
    </source>
</evidence>
<dbReference type="InterPro" id="IPR005801">
    <property type="entry name" value="ADC_synthase"/>
</dbReference>
<feature type="domain" description="Chorismate-utilising enzyme C-terminal" evidence="2">
    <location>
        <begin position="115"/>
        <end position="397"/>
    </location>
</feature>
<reference evidence="4" key="2">
    <citation type="submission" date="2023-07" db="EMBL/GenBank/DDBJ databases">
        <title>Myceligenerans salitolerans sp. nov., a halotolerant actinomycete isolated from a salt lake in Xinjiang, China.</title>
        <authorList>
            <person name="Guan T."/>
        </authorList>
    </citation>
    <scope>NUCLEOTIDE SEQUENCE [LARGE SCALE GENOMIC DNA]</scope>
    <source>
        <strain evidence="4">XHU 5031</strain>
    </source>
</reference>
<feature type="region of interest" description="Disordered" evidence="1">
    <location>
        <begin position="53"/>
        <end position="105"/>
    </location>
</feature>
<feature type="region of interest" description="Disordered" evidence="1">
    <location>
        <begin position="403"/>
        <end position="437"/>
    </location>
</feature>
<dbReference type="RefSeq" id="WP_207276537.1">
    <property type="nucleotide sequence ID" value="NZ_JAFMPK010000047.1"/>
</dbReference>
<evidence type="ECO:0000313" key="4">
    <source>
        <dbReference type="Proteomes" id="UP000664617"/>
    </source>
</evidence>